<name>A0A7T0C4Y6_9BACT</name>
<evidence type="ECO:0000313" key="4">
    <source>
        <dbReference type="Proteomes" id="UP000594464"/>
    </source>
</evidence>
<dbReference type="InterPro" id="IPR048503">
    <property type="entry name" value="NamZ_C"/>
</dbReference>
<organism evidence="3 4">
    <name type="scientific">Candidatus Nitrohelix vancouverensis</name>
    <dbReference type="NCBI Taxonomy" id="2705534"/>
    <lineage>
        <taxon>Bacteria</taxon>
        <taxon>Pseudomonadati</taxon>
        <taxon>Nitrospinota/Tectimicrobiota group</taxon>
        <taxon>Nitrospinota</taxon>
        <taxon>Nitrospinia</taxon>
        <taxon>Nitrospinales</taxon>
        <taxon>Nitrospinaceae</taxon>
        <taxon>Candidatus Nitrohelix</taxon>
    </lineage>
</organism>
<sequence length="393" mass="45013">MLPLLTGIDRLIAEPKRYLPGMRVGLVVNQTSRTATGEYAIDAIRRLPDLQLKRLFAPEHGLYGVDQDMISVDDDVDPSTQLRVISLYGQEESSLAPRIEDLKDLDCLIFDIQDIGSRYYTFIYTMAYCMERCGEAGIPIIVCDRPNPINGVDVEGNRVGDAWRSFVGRYPIANRHGMTAGELARLFNKEFNIQCDLTVISMSQWKREHWFDQTGLAWTPPSPNMPTLSTATVYPGMCMLEGTNLSEGRGTTLPFEQIGAPFIDAHKLAKALQSLRLSEVYFRPHYFKPMFQKWSGQVCGGVQIHVMDRKRFAPLATGLGIIHVIRNLYESKFSWRTEAYEFVSDRLAIDLLYGNDQFRTRWIKEAFDLEAMRNSWREESDAFLELRKNHLLY</sequence>
<dbReference type="Pfam" id="PF20732">
    <property type="entry name" value="NamZ_C"/>
    <property type="match status" value="1"/>
</dbReference>
<accession>A0A7T0C4Y6</accession>
<reference evidence="4" key="1">
    <citation type="submission" date="2020-02" db="EMBL/GenBank/DDBJ databases">
        <title>Genomic and physiological characterization of two novel Nitrospinaceae genera.</title>
        <authorList>
            <person name="Mueller A.J."/>
            <person name="Jung M.-Y."/>
            <person name="Strachan C.R."/>
            <person name="Herbold C.W."/>
            <person name="Kirkegaard R.H."/>
            <person name="Daims H."/>
        </authorList>
    </citation>
    <scope>NUCLEOTIDE SEQUENCE [LARGE SCALE GENOMIC DNA]</scope>
</reference>
<evidence type="ECO:0000259" key="1">
    <source>
        <dbReference type="Pfam" id="PF07075"/>
    </source>
</evidence>
<dbReference type="PIRSF" id="PIRSF016719">
    <property type="entry name" value="UCP016719"/>
    <property type="match status" value="1"/>
</dbReference>
<protein>
    <submittedName>
        <fullName evidence="3">DUF1343 domain-containing protein</fullName>
    </submittedName>
</protein>
<dbReference type="EMBL" id="CP048620">
    <property type="protein sequence ID" value="QPJ66677.1"/>
    <property type="molecule type" value="Genomic_DNA"/>
</dbReference>
<dbReference type="PANTHER" id="PTHR42915:SF1">
    <property type="entry name" value="PEPTIDOGLYCAN BETA-N-ACETYLMURAMIDASE NAMZ"/>
    <property type="match status" value="1"/>
</dbReference>
<gene>
    <name evidence="3" type="ORF">G3M78_15205</name>
</gene>
<dbReference type="AlphaFoldDB" id="A0A7T0C4Y6"/>
<dbReference type="Gene3D" id="3.40.50.12170">
    <property type="entry name" value="Uncharacterised protein PF07075, DUF1343"/>
    <property type="match status" value="1"/>
</dbReference>
<dbReference type="Pfam" id="PF07075">
    <property type="entry name" value="NamZ_N"/>
    <property type="match status" value="1"/>
</dbReference>
<feature type="domain" description="Peptidoglycan beta-N-acetylmuramidase NamZ C-terminal" evidence="2">
    <location>
        <begin position="233"/>
        <end position="393"/>
    </location>
</feature>
<feature type="domain" description="Peptidoglycan beta-N-acetylmuramidase NamZ N-terminal" evidence="1">
    <location>
        <begin position="24"/>
        <end position="228"/>
    </location>
</feature>
<dbReference type="Proteomes" id="UP000594464">
    <property type="component" value="Chromosome"/>
</dbReference>
<dbReference type="PANTHER" id="PTHR42915">
    <property type="entry name" value="HYPOTHETICAL 460 KDA PROTEIN IN FEUA-SIGW INTERGENIC REGION [PRECURSOR]"/>
    <property type="match status" value="1"/>
</dbReference>
<evidence type="ECO:0000259" key="2">
    <source>
        <dbReference type="Pfam" id="PF20732"/>
    </source>
</evidence>
<dbReference type="InterPro" id="IPR008302">
    <property type="entry name" value="NamZ"/>
</dbReference>
<dbReference type="InterPro" id="IPR048502">
    <property type="entry name" value="NamZ_N"/>
</dbReference>
<evidence type="ECO:0000313" key="3">
    <source>
        <dbReference type="EMBL" id="QPJ66677.1"/>
    </source>
</evidence>
<dbReference type="Gene3D" id="3.90.1150.140">
    <property type="match status" value="1"/>
</dbReference>
<dbReference type="GO" id="GO:0033922">
    <property type="term" value="F:peptidoglycan beta-N-acetylmuramidase activity"/>
    <property type="evidence" value="ECO:0007669"/>
    <property type="project" value="InterPro"/>
</dbReference>
<dbReference type="KEGG" id="nva:G3M78_15205"/>
<proteinExistence type="predicted"/>